<evidence type="ECO:0000256" key="2">
    <source>
        <dbReference type="ARBA" id="ARBA00023242"/>
    </source>
</evidence>
<reference evidence="5" key="1">
    <citation type="submission" date="2022-05" db="EMBL/GenBank/DDBJ databases">
        <title>The Musa troglodytarum L. genome provides insights into the mechanism of non-climacteric behaviour and enrichment of carotenoids.</title>
        <authorList>
            <person name="Wang J."/>
        </authorList>
    </citation>
    <scope>NUCLEOTIDE SEQUENCE</scope>
    <source>
        <tissue evidence="5">Leaf</tissue>
    </source>
</reference>
<evidence type="ECO:0000256" key="1">
    <source>
        <dbReference type="ARBA" id="ARBA00004123"/>
    </source>
</evidence>
<proteinExistence type="predicted"/>
<feature type="region of interest" description="Disordered" evidence="3">
    <location>
        <begin position="1319"/>
        <end position="1339"/>
    </location>
</feature>
<dbReference type="CDD" id="cd21865">
    <property type="entry name" value="DEUBAD_NFRKB"/>
    <property type="match status" value="1"/>
</dbReference>
<name>A0A9E7JMV3_9LILI</name>
<feature type="compositionally biased region" description="Pro residues" evidence="3">
    <location>
        <begin position="42"/>
        <end position="55"/>
    </location>
</feature>
<feature type="region of interest" description="Disordered" evidence="3">
    <location>
        <begin position="494"/>
        <end position="533"/>
    </location>
</feature>
<protein>
    <submittedName>
        <fullName evidence="5">Nuclear factor related to kappa-B-binding protein, related</fullName>
    </submittedName>
</protein>
<feature type="compositionally biased region" description="Polar residues" evidence="3">
    <location>
        <begin position="621"/>
        <end position="630"/>
    </location>
</feature>
<feature type="compositionally biased region" description="Low complexity" evidence="3">
    <location>
        <begin position="11"/>
        <end position="41"/>
    </location>
</feature>
<dbReference type="OrthoDB" id="70874at2759"/>
<feature type="compositionally biased region" description="Acidic residues" evidence="3">
    <location>
        <begin position="163"/>
        <end position="183"/>
    </location>
</feature>
<dbReference type="GO" id="GO:0031011">
    <property type="term" value="C:Ino80 complex"/>
    <property type="evidence" value="ECO:0007669"/>
    <property type="project" value="InterPro"/>
</dbReference>
<evidence type="ECO:0000313" key="6">
    <source>
        <dbReference type="Proteomes" id="UP001055439"/>
    </source>
</evidence>
<feature type="domain" description="DEUBAD" evidence="4">
    <location>
        <begin position="202"/>
        <end position="315"/>
    </location>
</feature>
<dbReference type="PANTHER" id="PTHR13052:SF0">
    <property type="entry name" value="DNA-BINDING PROTEIN-LIKE"/>
    <property type="match status" value="1"/>
</dbReference>
<feature type="region of interest" description="Disordered" evidence="3">
    <location>
        <begin position="614"/>
        <end position="639"/>
    </location>
</feature>
<dbReference type="InterPro" id="IPR024867">
    <property type="entry name" value="NFRKB"/>
</dbReference>
<dbReference type="InterPro" id="IPR044867">
    <property type="entry name" value="DEUBAD_dom"/>
</dbReference>
<evidence type="ECO:0000259" key="4">
    <source>
        <dbReference type="PROSITE" id="PS51916"/>
    </source>
</evidence>
<dbReference type="InterPro" id="IPR057748">
    <property type="entry name" value="NFRKB_WH_2"/>
</dbReference>
<dbReference type="Proteomes" id="UP001055439">
    <property type="component" value="Chromosome 2"/>
</dbReference>
<feature type="region of interest" description="Disordered" evidence="3">
    <location>
        <begin position="448"/>
        <end position="481"/>
    </location>
</feature>
<gene>
    <name evidence="5" type="ORF">MUK42_33316</name>
</gene>
<dbReference type="PANTHER" id="PTHR13052">
    <property type="entry name" value="NFRKB-RELATED"/>
    <property type="match status" value="1"/>
</dbReference>
<accession>A0A9E7JMV3</accession>
<keyword evidence="2" id="KW-0539">Nucleus</keyword>
<evidence type="ECO:0000313" key="5">
    <source>
        <dbReference type="EMBL" id="URD86908.1"/>
    </source>
</evidence>
<comment type="subcellular location">
    <subcellularLocation>
        <location evidence="1">Nucleus</location>
    </subcellularLocation>
</comment>
<organism evidence="5 6">
    <name type="scientific">Musa troglodytarum</name>
    <name type="common">fe'i banana</name>
    <dbReference type="NCBI Taxonomy" id="320322"/>
    <lineage>
        <taxon>Eukaryota</taxon>
        <taxon>Viridiplantae</taxon>
        <taxon>Streptophyta</taxon>
        <taxon>Embryophyta</taxon>
        <taxon>Tracheophyta</taxon>
        <taxon>Spermatophyta</taxon>
        <taxon>Magnoliopsida</taxon>
        <taxon>Liliopsida</taxon>
        <taxon>Zingiberales</taxon>
        <taxon>Musaceae</taxon>
        <taxon>Musa</taxon>
    </lineage>
</organism>
<feature type="region of interest" description="Disordered" evidence="3">
    <location>
        <begin position="129"/>
        <end position="187"/>
    </location>
</feature>
<dbReference type="Pfam" id="PF25793">
    <property type="entry name" value="WHD_2nd_NFRKB"/>
    <property type="match status" value="1"/>
</dbReference>
<keyword evidence="6" id="KW-1185">Reference proteome</keyword>
<dbReference type="PROSITE" id="PS51916">
    <property type="entry name" value="DEUBAD"/>
    <property type="match status" value="1"/>
</dbReference>
<feature type="region of interest" description="Disordered" evidence="3">
    <location>
        <begin position="1"/>
        <end position="55"/>
    </location>
</feature>
<sequence>MGIGSTETLRTRSGPVSVPVSVSGRRPKPTTTPSSLSFPSPSHHPSPPPAPPPPPIPYSYRPIFLSLSLSLGFPLRPQKGSNFLFFSSRRRSQIVWLASLLLFRWCWCCGRDKDFILGGGSMAILKNESRVSRTDGDSSPAGSASSREDEEEPCAGIGKAETDASDSSDVDSGMESDEFDPAELGDPGTQLCQVGNQSCSIPLDLCDLPDLGSILSLETWNECLSEEERFMLAEDLPDMDRETFGYTLKELLSGQNFHFGCPLGTLFNRLKGGLCDPRIVLYRRGLSFLQQREHYHHLCKYQNSMVRSLVGIREAWQNCSVYGIEERLRLLNILRSQKSLSHERKGDVGIEMDSESADSDDWYLNKRFKMRQQFAKPSFDITPHEIGMAREPVKLGKENSKGVLKVTAPKVPAHQGIGELGIYPSSLKHGTVSKSRVATPQLALTQQDKSAGYDMGASKRTKHHIGGDHDDMEEGYDGSQGDWIAGRRRAVTKSRLPKTGKKKEPQRRYDAGVYSDQEPEGYGGFSHSEGKSRNAEHAVTIASYGHESRELTRNADYADREWAYPTTGRAQNHMLTNPLQRNKMHEEAISSGHSVKSDNWNSRAKNCKVGNEYKAGKSKAGNESKNTSYQPVPRQMGDSYLQKDPRARILQGKMKNNMTQYDGMDVDYSSGATMISQSEETESDSSDQVEDDGYHNSAVKKLEHRSGDVVGHHAGVVRSTYNPKKPNKLMKVDKKGISDFSDAGRSIHTQDVESYPVKGKHGRLVKKALVPHPNERLTYPEKRYKGMANMDHSPQQSFYSHDYGSGVMDEYMENLDEISKSRGGKNMINKLGNMMETSDVQTIDATEERSNMPLMGCNSVPKKPKRKVDGHYLNELDESLHLQLSPEQQQIDDLNVLRKGKRKAGAETDNLTVITADLVTSEKDKDVELKAKPQKKPFTLITPTIHTGFSFSIVHLLSAVRKAMITPHMEDTILTANHLEEDNRTKQKTEEQSKMHQVVNGTHLPYSLENMDKHSSEYAGQNILPSLTVQEIVDRVRSNPGDPCILETQEPLQDLIRGVLKIFSSKTAPLGAKSWKPLVVYEKSNRSWSWAGPVASSLSDNDNAEEETSSEAWGIPHKMLVKLVDAFANWLKSGQETLQQIGSLPPPPPSLLSNLDEKERFKDLRAQKSLNTISPSSDEVRTYFRREEFLRYSVPDRAFSYTAADGKKSIVAPLRRGGGKPTSKARDHFMLKPDRPPHVTILCLVRDAAARLPGSIGTRADVCTLLRDSQYIVENISDAQVNQVVSGALDRLHYERDPCVQFDSERKLWVYLHRDREEEDFEDDGTSSTKKWKRQRKDSIDQSDIGAVNDVDAGVLAGGSSSGQDHVDDLNVDAAFISAGEKAELVSEDMRPDMENIHPLMDTTTVIKKSQVNWDGPGVNSLREKRLVCQENSTDEDFDDETFSQERPIRLQYDLTMKNGLY</sequence>
<evidence type="ECO:0000256" key="3">
    <source>
        <dbReference type="SAM" id="MobiDB-lite"/>
    </source>
</evidence>
<dbReference type="EMBL" id="CP097504">
    <property type="protein sequence ID" value="URD86908.1"/>
    <property type="molecule type" value="Genomic_DNA"/>
</dbReference>